<dbReference type="AlphaFoldDB" id="A0A0F9FW81"/>
<name>A0A0F9FW81_9ZZZZ</name>
<dbReference type="PANTHER" id="PTHR47619">
    <property type="entry name" value="METALLO-HYDROLASE YYCJ-RELATED"/>
    <property type="match status" value="1"/>
</dbReference>
<gene>
    <name evidence="2" type="ORF">LCGC14_2255920</name>
</gene>
<dbReference type="Pfam" id="PF12706">
    <property type="entry name" value="Lactamase_B_2"/>
    <property type="match status" value="1"/>
</dbReference>
<dbReference type="EMBL" id="LAZR01030857">
    <property type="protein sequence ID" value="KKL55387.1"/>
    <property type="molecule type" value="Genomic_DNA"/>
</dbReference>
<dbReference type="PANTHER" id="PTHR47619:SF1">
    <property type="entry name" value="EXODEOXYRIBONUCLEASE WALJ"/>
    <property type="match status" value="1"/>
</dbReference>
<protein>
    <recommendedName>
        <fullName evidence="1">Metallo-beta-lactamase domain-containing protein</fullName>
    </recommendedName>
</protein>
<reference evidence="2" key="1">
    <citation type="journal article" date="2015" name="Nature">
        <title>Complex archaea that bridge the gap between prokaryotes and eukaryotes.</title>
        <authorList>
            <person name="Spang A."/>
            <person name="Saw J.H."/>
            <person name="Jorgensen S.L."/>
            <person name="Zaremba-Niedzwiedzka K."/>
            <person name="Martijn J."/>
            <person name="Lind A.E."/>
            <person name="van Eijk R."/>
            <person name="Schleper C."/>
            <person name="Guy L."/>
            <person name="Ettema T.J."/>
        </authorList>
    </citation>
    <scope>NUCLEOTIDE SEQUENCE</scope>
</reference>
<dbReference type="Gene3D" id="3.60.15.10">
    <property type="entry name" value="Ribonuclease Z/Hydroxyacylglutathione hydrolase-like"/>
    <property type="match status" value="1"/>
</dbReference>
<sequence>MKFASLGSGSRGNATIVTTGKTTVMIDCGFSAREAVKRLQMLSVEPERIDAILITHEHADHMAGVRVMARKYNIPVYTTPGTAGCLPVDVQSHIHEFNCHHPFSINDLEIQPFPVPHDAREPSQFVLGDGQYRLGLLTDVGSLTPIIEQTLSGCDALLLEANHDMTMLEQGEYPEHLKQRVGGRLGHLNNVQSATLLEKIDTSNLQHIMAMHISEKNNCPTIVVPLLAEALGCEHDWIGIAEQDAGFGWREITNR</sequence>
<dbReference type="SUPFAM" id="SSF56281">
    <property type="entry name" value="Metallo-hydrolase/oxidoreductase"/>
    <property type="match status" value="1"/>
</dbReference>
<dbReference type="InterPro" id="IPR052533">
    <property type="entry name" value="WalJ/YycJ-like"/>
</dbReference>
<feature type="domain" description="Metallo-beta-lactamase" evidence="1">
    <location>
        <begin position="11"/>
        <end position="187"/>
    </location>
</feature>
<comment type="caution">
    <text evidence="2">The sequence shown here is derived from an EMBL/GenBank/DDBJ whole genome shotgun (WGS) entry which is preliminary data.</text>
</comment>
<proteinExistence type="predicted"/>
<dbReference type="SMART" id="SM00849">
    <property type="entry name" value="Lactamase_B"/>
    <property type="match status" value="1"/>
</dbReference>
<evidence type="ECO:0000313" key="2">
    <source>
        <dbReference type="EMBL" id="KKL55387.1"/>
    </source>
</evidence>
<accession>A0A0F9FW81</accession>
<evidence type="ECO:0000259" key="1">
    <source>
        <dbReference type="SMART" id="SM00849"/>
    </source>
</evidence>
<dbReference type="InterPro" id="IPR036866">
    <property type="entry name" value="RibonucZ/Hydroxyglut_hydro"/>
</dbReference>
<dbReference type="InterPro" id="IPR001279">
    <property type="entry name" value="Metallo-B-lactamas"/>
</dbReference>
<organism evidence="2">
    <name type="scientific">marine sediment metagenome</name>
    <dbReference type="NCBI Taxonomy" id="412755"/>
    <lineage>
        <taxon>unclassified sequences</taxon>
        <taxon>metagenomes</taxon>
        <taxon>ecological metagenomes</taxon>
    </lineage>
</organism>